<gene>
    <name evidence="4" type="ORF">HN018_13750</name>
</gene>
<protein>
    <submittedName>
        <fullName evidence="4">DeoR/GlpR transcriptional regulator</fullName>
    </submittedName>
</protein>
<evidence type="ECO:0000313" key="4">
    <source>
        <dbReference type="EMBL" id="QKE90962.1"/>
    </source>
</evidence>
<dbReference type="InterPro" id="IPR036390">
    <property type="entry name" value="WH_DNA-bd_sf"/>
</dbReference>
<evidence type="ECO:0000256" key="2">
    <source>
        <dbReference type="ARBA" id="ARBA00023163"/>
    </source>
</evidence>
<proteinExistence type="predicted"/>
<dbReference type="EMBL" id="CP053708">
    <property type="protein sequence ID" value="QKE90962.1"/>
    <property type="molecule type" value="Genomic_DNA"/>
</dbReference>
<dbReference type="SMART" id="SM00420">
    <property type="entry name" value="HTH_DEOR"/>
    <property type="match status" value="1"/>
</dbReference>
<keyword evidence="5" id="KW-1185">Reference proteome</keyword>
<dbReference type="AlphaFoldDB" id="A0A6M8HRJ1"/>
<dbReference type="RefSeq" id="WP_171836684.1">
    <property type="nucleotide sequence ID" value="NZ_CP053708.1"/>
</dbReference>
<evidence type="ECO:0000313" key="5">
    <source>
        <dbReference type="Proteomes" id="UP000500767"/>
    </source>
</evidence>
<dbReference type="GO" id="GO:0003700">
    <property type="term" value="F:DNA-binding transcription factor activity"/>
    <property type="evidence" value="ECO:0007669"/>
    <property type="project" value="InterPro"/>
</dbReference>
<dbReference type="InterPro" id="IPR036388">
    <property type="entry name" value="WH-like_DNA-bd_sf"/>
</dbReference>
<dbReference type="KEGG" id="lck:HN018_13750"/>
<dbReference type="PROSITE" id="PS51000">
    <property type="entry name" value="HTH_DEOR_2"/>
    <property type="match status" value="1"/>
</dbReference>
<dbReference type="Gene3D" id="1.10.10.10">
    <property type="entry name" value="Winged helix-like DNA-binding domain superfamily/Winged helix DNA-binding domain"/>
    <property type="match status" value="1"/>
</dbReference>
<dbReference type="SUPFAM" id="SSF46785">
    <property type="entry name" value="Winged helix' DNA-binding domain"/>
    <property type="match status" value="1"/>
</dbReference>
<dbReference type="SMART" id="SM01134">
    <property type="entry name" value="DeoRC"/>
    <property type="match status" value="1"/>
</dbReference>
<keyword evidence="1" id="KW-0805">Transcription regulation</keyword>
<organism evidence="4 5">
    <name type="scientific">Lichenicola cladoniae</name>
    <dbReference type="NCBI Taxonomy" id="1484109"/>
    <lineage>
        <taxon>Bacteria</taxon>
        <taxon>Pseudomonadati</taxon>
        <taxon>Pseudomonadota</taxon>
        <taxon>Alphaproteobacteria</taxon>
        <taxon>Acetobacterales</taxon>
        <taxon>Acetobacteraceae</taxon>
        <taxon>Lichenicola</taxon>
    </lineage>
</organism>
<accession>A0A6M8HRJ1</accession>
<keyword evidence="2" id="KW-0804">Transcription</keyword>
<evidence type="ECO:0000259" key="3">
    <source>
        <dbReference type="PROSITE" id="PS51000"/>
    </source>
</evidence>
<dbReference type="InterPro" id="IPR050313">
    <property type="entry name" value="Carb_Metab_HTH_regulators"/>
</dbReference>
<sequence>MSIGSRSVVLQRRLTIADRIRRHGITRVEALSKELGVSVVTIRGDLAYLEEQGLVVRSAGQARPNPTAGIKVAALPDLSRTEALPMLRIAAGLAGQDMAVLLGAGSLTGQLIPHLPTGIDFRLVLSDLNALAIARACLDGPLHLLGGELDRDSNRLDGPQSLHALSLHVIGLFVLQVQAISPAALLLPPGASEPFNRAAARRAGHAVALVNGNGLHTAVGLPQLATQCVDHVILPASAHREALGHLAETGFHQVPLPKTTAYLFSKPK</sequence>
<dbReference type="Proteomes" id="UP000500767">
    <property type="component" value="Chromosome"/>
</dbReference>
<reference evidence="4 5" key="1">
    <citation type="journal article" date="2014" name="World J. Microbiol. Biotechnol.">
        <title>Biodiversity and physiological characteristics of Antarctic and Arctic lichens-associated bacteria.</title>
        <authorList>
            <person name="Lee Y.M."/>
            <person name="Kim E.H."/>
            <person name="Lee H.K."/>
            <person name="Hong S.G."/>
        </authorList>
    </citation>
    <scope>NUCLEOTIDE SEQUENCE [LARGE SCALE GENOMIC DNA]</scope>
    <source>
        <strain evidence="4 5">PAMC 26569</strain>
    </source>
</reference>
<dbReference type="Pfam" id="PF08220">
    <property type="entry name" value="HTH_DeoR"/>
    <property type="match status" value="1"/>
</dbReference>
<dbReference type="PANTHER" id="PTHR30363">
    <property type="entry name" value="HTH-TYPE TRANSCRIPTIONAL REGULATOR SRLR-RELATED"/>
    <property type="match status" value="1"/>
</dbReference>
<dbReference type="PANTHER" id="PTHR30363:SF44">
    <property type="entry name" value="AGA OPERON TRANSCRIPTIONAL REPRESSOR-RELATED"/>
    <property type="match status" value="1"/>
</dbReference>
<name>A0A6M8HRJ1_9PROT</name>
<feature type="domain" description="HTH deoR-type" evidence="3">
    <location>
        <begin position="9"/>
        <end position="64"/>
    </location>
</feature>
<dbReference type="InterPro" id="IPR001034">
    <property type="entry name" value="DeoR_HTH"/>
</dbReference>
<evidence type="ECO:0000256" key="1">
    <source>
        <dbReference type="ARBA" id="ARBA00023015"/>
    </source>
</evidence>